<feature type="domain" description="RRM" evidence="2">
    <location>
        <begin position="46"/>
        <end position="91"/>
    </location>
</feature>
<dbReference type="InterPro" id="IPR000504">
    <property type="entry name" value="RRM_dom"/>
</dbReference>
<dbReference type="InterPro" id="IPR035979">
    <property type="entry name" value="RBD_domain_sf"/>
</dbReference>
<keyword evidence="4" id="KW-1185">Reference proteome</keyword>
<name>A0AA40E526_9PEZI</name>
<organism evidence="3 4">
    <name type="scientific">Lasiosphaeris hirsuta</name>
    <dbReference type="NCBI Taxonomy" id="260670"/>
    <lineage>
        <taxon>Eukaryota</taxon>
        <taxon>Fungi</taxon>
        <taxon>Dikarya</taxon>
        <taxon>Ascomycota</taxon>
        <taxon>Pezizomycotina</taxon>
        <taxon>Sordariomycetes</taxon>
        <taxon>Sordariomycetidae</taxon>
        <taxon>Sordariales</taxon>
        <taxon>Lasiosphaeriaceae</taxon>
        <taxon>Lasiosphaeris</taxon>
    </lineage>
</organism>
<feature type="non-terminal residue" evidence="3">
    <location>
        <position position="1"/>
    </location>
</feature>
<evidence type="ECO:0000313" key="3">
    <source>
        <dbReference type="EMBL" id="KAK0724236.1"/>
    </source>
</evidence>
<dbReference type="Proteomes" id="UP001172102">
    <property type="component" value="Unassembled WGS sequence"/>
</dbReference>
<dbReference type="InterPro" id="IPR012677">
    <property type="entry name" value="Nucleotide-bd_a/b_plait_sf"/>
</dbReference>
<dbReference type="GO" id="GO:0003723">
    <property type="term" value="F:RNA binding"/>
    <property type="evidence" value="ECO:0007669"/>
    <property type="project" value="UniProtKB-UniRule"/>
</dbReference>
<dbReference type="Pfam" id="PF00076">
    <property type="entry name" value="RRM_1"/>
    <property type="match status" value="1"/>
</dbReference>
<sequence>FGFTKFVNISDSEKYIRNFYYLGYEVSFARKSFNAYLNAEGDKNSTNLYLSNLSKSINEVELYAIFSKYYIVSSKILHDSIGNSRGIGFTQ</sequence>
<evidence type="ECO:0000259" key="2">
    <source>
        <dbReference type="PROSITE" id="PS50102"/>
    </source>
</evidence>
<protein>
    <recommendedName>
        <fullName evidence="2">RRM domain-containing protein</fullName>
    </recommendedName>
</protein>
<dbReference type="PROSITE" id="PS50102">
    <property type="entry name" value="RRM"/>
    <property type="match status" value="1"/>
</dbReference>
<accession>A0AA40E526</accession>
<dbReference type="AlphaFoldDB" id="A0AA40E526"/>
<comment type="caution">
    <text evidence="3">The sequence shown here is derived from an EMBL/GenBank/DDBJ whole genome shotgun (WGS) entry which is preliminary data.</text>
</comment>
<keyword evidence="1" id="KW-0694">RNA-binding</keyword>
<dbReference type="EMBL" id="JAUKUA010000002">
    <property type="protein sequence ID" value="KAK0724236.1"/>
    <property type="molecule type" value="Genomic_DNA"/>
</dbReference>
<evidence type="ECO:0000313" key="4">
    <source>
        <dbReference type="Proteomes" id="UP001172102"/>
    </source>
</evidence>
<dbReference type="SUPFAM" id="SSF54928">
    <property type="entry name" value="RNA-binding domain, RBD"/>
    <property type="match status" value="1"/>
</dbReference>
<dbReference type="Gene3D" id="3.30.70.330">
    <property type="match status" value="1"/>
</dbReference>
<evidence type="ECO:0000256" key="1">
    <source>
        <dbReference type="PROSITE-ProRule" id="PRU00176"/>
    </source>
</evidence>
<reference evidence="3" key="1">
    <citation type="submission" date="2023-06" db="EMBL/GenBank/DDBJ databases">
        <title>Genome-scale phylogeny and comparative genomics of the fungal order Sordariales.</title>
        <authorList>
            <consortium name="Lawrence Berkeley National Laboratory"/>
            <person name="Hensen N."/>
            <person name="Bonometti L."/>
            <person name="Westerberg I."/>
            <person name="Brannstrom I.O."/>
            <person name="Guillou S."/>
            <person name="Cros-Aarteil S."/>
            <person name="Calhoun S."/>
            <person name="Haridas S."/>
            <person name="Kuo A."/>
            <person name="Mondo S."/>
            <person name="Pangilinan J."/>
            <person name="Riley R."/>
            <person name="Labutti K."/>
            <person name="Andreopoulos B."/>
            <person name="Lipzen A."/>
            <person name="Chen C."/>
            <person name="Yanf M."/>
            <person name="Daum C."/>
            <person name="Ng V."/>
            <person name="Clum A."/>
            <person name="Steindorff A."/>
            <person name="Ohm R."/>
            <person name="Martin F."/>
            <person name="Silar P."/>
            <person name="Natvig D."/>
            <person name="Lalanne C."/>
            <person name="Gautier V."/>
            <person name="Ament-Velasquez S.L."/>
            <person name="Kruys A."/>
            <person name="Hutchinson M.I."/>
            <person name="Powell A.J."/>
            <person name="Barry K."/>
            <person name="Miller A.N."/>
            <person name="Grigoriev I.V."/>
            <person name="Debuchy R."/>
            <person name="Gladieux P."/>
            <person name="Thoren M.H."/>
            <person name="Johannesson H."/>
        </authorList>
    </citation>
    <scope>NUCLEOTIDE SEQUENCE</scope>
    <source>
        <strain evidence="3">SMH4607-1</strain>
    </source>
</reference>
<proteinExistence type="predicted"/>
<gene>
    <name evidence="3" type="ORF">B0H67DRAFT_481805</name>
</gene>